<keyword evidence="2" id="KW-0812">Transmembrane</keyword>
<keyword evidence="4" id="KW-1185">Reference proteome</keyword>
<feature type="transmembrane region" description="Helical" evidence="2">
    <location>
        <begin position="219"/>
        <end position="241"/>
    </location>
</feature>
<keyword evidence="2" id="KW-0472">Membrane</keyword>
<protein>
    <recommendedName>
        <fullName evidence="5">Hydrolytic protein</fullName>
    </recommendedName>
</protein>
<evidence type="ECO:0008006" key="5">
    <source>
        <dbReference type="Google" id="ProtNLM"/>
    </source>
</evidence>
<dbReference type="Proteomes" id="UP000533598">
    <property type="component" value="Unassembled WGS sequence"/>
</dbReference>
<evidence type="ECO:0000256" key="1">
    <source>
        <dbReference type="SAM" id="MobiDB-lite"/>
    </source>
</evidence>
<dbReference type="AlphaFoldDB" id="A0A7W7FW84"/>
<dbReference type="RefSeq" id="WP_185005684.1">
    <property type="nucleotide sequence ID" value="NZ_JACHMH010000001.1"/>
</dbReference>
<accession>A0A7W7FW84</accession>
<evidence type="ECO:0000313" key="4">
    <source>
        <dbReference type="Proteomes" id="UP000533598"/>
    </source>
</evidence>
<reference evidence="3 4" key="1">
    <citation type="submission" date="2020-08" db="EMBL/GenBank/DDBJ databases">
        <title>Sequencing the genomes of 1000 actinobacteria strains.</title>
        <authorList>
            <person name="Klenk H.-P."/>
        </authorList>
    </citation>
    <scope>NUCLEOTIDE SEQUENCE [LARGE SCALE GENOMIC DNA]</scope>
    <source>
        <strain evidence="3 4">DSM 44230</strain>
    </source>
</reference>
<evidence type="ECO:0000256" key="2">
    <source>
        <dbReference type="SAM" id="Phobius"/>
    </source>
</evidence>
<name>A0A7W7FW84_9PSEU</name>
<keyword evidence="2" id="KW-1133">Transmembrane helix</keyword>
<evidence type="ECO:0000313" key="3">
    <source>
        <dbReference type="EMBL" id="MBB4680002.1"/>
    </source>
</evidence>
<proteinExistence type="predicted"/>
<comment type="caution">
    <text evidence="3">The sequence shown here is derived from an EMBL/GenBank/DDBJ whole genome shotgun (WGS) entry which is preliminary data.</text>
</comment>
<sequence>MGVSVSLSTADLTAVPGERAGCEVLVTNTGTVVDHLTLEVVGELSGWATVEPATLNLFPGEEGTVELVLNPPRSAAVRAGPVDFGLRVHSQEDEQGSTVAEGVVTVAAFTELAAELVPRTARGSRSARYELAVDNLGNHQLPVQVFAEDPDDQLRLRVEPESWQAEPGSATFLRVRARPRRRFLRGPNRTIPFQVQVFGGGETVELDGTMLQEQLLPRWLLPAAAVLLAAAVTILVLYFTVLRPHVTTAARDAAAAAAKSEVDAHRAELSPTLAAAQRKADQAGELAKVAAKAAGVDQKVIDQIHPPPLTLGPAHPGGQTGGPATDFRIQTAVPPGKSGTAEKKIEDGKVLALTDIILQNPGADTGTLELRRDDDVLLRVNLENFRDLDYHFVRPIEFGPKSRVVLAVDCRNTGGPCSAAAYVTGNTRSTG</sequence>
<gene>
    <name evidence="3" type="ORF">HNR67_006120</name>
</gene>
<dbReference type="EMBL" id="JACHMH010000001">
    <property type="protein sequence ID" value="MBB4680002.1"/>
    <property type="molecule type" value="Genomic_DNA"/>
</dbReference>
<feature type="region of interest" description="Disordered" evidence="1">
    <location>
        <begin position="308"/>
        <end position="342"/>
    </location>
</feature>
<organism evidence="3 4">
    <name type="scientific">Crossiella cryophila</name>
    <dbReference type="NCBI Taxonomy" id="43355"/>
    <lineage>
        <taxon>Bacteria</taxon>
        <taxon>Bacillati</taxon>
        <taxon>Actinomycetota</taxon>
        <taxon>Actinomycetes</taxon>
        <taxon>Pseudonocardiales</taxon>
        <taxon>Pseudonocardiaceae</taxon>
        <taxon>Crossiella</taxon>
    </lineage>
</organism>